<proteinExistence type="predicted"/>
<name>A0A0R3RND9_9BILA</name>
<dbReference type="AlphaFoldDB" id="A0A0R3RND9"/>
<accession>A0A0R3RND9</accession>
<keyword evidence="1" id="KW-1185">Reference proteome</keyword>
<sequence length="62" mass="7152">MVCYAACKTTRISIFHVGELARIVGIHIRFRMCQAHVNVCGRYVKMSVVLMQINSALWKKLR</sequence>
<protein>
    <submittedName>
        <fullName evidence="2">Secreted protein</fullName>
    </submittedName>
</protein>
<evidence type="ECO:0000313" key="2">
    <source>
        <dbReference type="WBParaSite" id="EEL_0000299901-mRNA-1"/>
    </source>
</evidence>
<dbReference type="Proteomes" id="UP000050640">
    <property type="component" value="Unplaced"/>
</dbReference>
<dbReference type="WBParaSite" id="EEL_0000299901-mRNA-1">
    <property type="protein sequence ID" value="EEL_0000299901-mRNA-1"/>
    <property type="gene ID" value="EEL_0000299901"/>
</dbReference>
<evidence type="ECO:0000313" key="1">
    <source>
        <dbReference type="Proteomes" id="UP000050640"/>
    </source>
</evidence>
<organism evidence="1 2">
    <name type="scientific">Elaeophora elaphi</name>
    <dbReference type="NCBI Taxonomy" id="1147741"/>
    <lineage>
        <taxon>Eukaryota</taxon>
        <taxon>Metazoa</taxon>
        <taxon>Ecdysozoa</taxon>
        <taxon>Nematoda</taxon>
        <taxon>Chromadorea</taxon>
        <taxon>Rhabditida</taxon>
        <taxon>Spirurina</taxon>
        <taxon>Spiruromorpha</taxon>
        <taxon>Filarioidea</taxon>
        <taxon>Onchocercidae</taxon>
        <taxon>Elaeophora</taxon>
    </lineage>
</organism>
<reference evidence="2" key="1">
    <citation type="submission" date="2017-02" db="UniProtKB">
        <authorList>
            <consortium name="WormBaseParasite"/>
        </authorList>
    </citation>
    <scope>IDENTIFICATION</scope>
</reference>